<proteinExistence type="predicted"/>
<dbReference type="EMBL" id="CAMXCT010003946">
    <property type="protein sequence ID" value="CAI4007012.1"/>
    <property type="molecule type" value="Genomic_DNA"/>
</dbReference>
<evidence type="ECO:0000313" key="4">
    <source>
        <dbReference type="EMBL" id="CAL4794324.1"/>
    </source>
</evidence>
<dbReference type="PROSITE" id="PS50088">
    <property type="entry name" value="ANK_REPEAT"/>
    <property type="match status" value="1"/>
</dbReference>
<dbReference type="AlphaFoldDB" id="A0A9P1DC18"/>
<dbReference type="EMBL" id="CAMXCT030003946">
    <property type="protein sequence ID" value="CAL4794324.1"/>
    <property type="molecule type" value="Genomic_DNA"/>
</dbReference>
<evidence type="ECO:0000313" key="2">
    <source>
        <dbReference type="EMBL" id="CAI4007012.1"/>
    </source>
</evidence>
<dbReference type="InterPro" id="IPR002110">
    <property type="entry name" value="Ankyrin_rpt"/>
</dbReference>
<dbReference type="Pfam" id="PF00023">
    <property type="entry name" value="Ank"/>
    <property type="match status" value="1"/>
</dbReference>
<dbReference type="Proteomes" id="UP001152797">
    <property type="component" value="Unassembled WGS sequence"/>
</dbReference>
<keyword evidence="1" id="KW-0040">ANK repeat</keyword>
<evidence type="ECO:0000313" key="3">
    <source>
        <dbReference type="EMBL" id="CAL1160387.1"/>
    </source>
</evidence>
<evidence type="ECO:0000313" key="5">
    <source>
        <dbReference type="Proteomes" id="UP001152797"/>
    </source>
</evidence>
<dbReference type="Gene3D" id="1.25.40.20">
    <property type="entry name" value="Ankyrin repeat-containing domain"/>
    <property type="match status" value="1"/>
</dbReference>
<dbReference type="SUPFAM" id="SSF48403">
    <property type="entry name" value="Ankyrin repeat"/>
    <property type="match status" value="1"/>
</dbReference>
<protein>
    <submittedName>
        <fullName evidence="4">Mitotic checkpoint protein BUB3.2</fullName>
    </submittedName>
</protein>
<reference evidence="3" key="2">
    <citation type="submission" date="2024-04" db="EMBL/GenBank/DDBJ databases">
        <authorList>
            <person name="Chen Y."/>
            <person name="Shah S."/>
            <person name="Dougan E. K."/>
            <person name="Thang M."/>
            <person name="Chan C."/>
        </authorList>
    </citation>
    <scope>NUCLEOTIDE SEQUENCE [LARGE SCALE GENOMIC DNA]</scope>
</reference>
<keyword evidence="5" id="KW-1185">Reference proteome</keyword>
<organism evidence="2">
    <name type="scientific">Cladocopium goreaui</name>
    <dbReference type="NCBI Taxonomy" id="2562237"/>
    <lineage>
        <taxon>Eukaryota</taxon>
        <taxon>Sar</taxon>
        <taxon>Alveolata</taxon>
        <taxon>Dinophyceae</taxon>
        <taxon>Suessiales</taxon>
        <taxon>Symbiodiniaceae</taxon>
        <taxon>Cladocopium</taxon>
    </lineage>
</organism>
<name>A0A9P1DC18_9DINO</name>
<reference evidence="2" key="1">
    <citation type="submission" date="2022-10" db="EMBL/GenBank/DDBJ databases">
        <authorList>
            <person name="Chen Y."/>
            <person name="Dougan E. K."/>
            <person name="Chan C."/>
            <person name="Rhodes N."/>
            <person name="Thang M."/>
        </authorList>
    </citation>
    <scope>NUCLEOTIDE SEQUENCE</scope>
</reference>
<comment type="caution">
    <text evidence="2">The sequence shown here is derived from an EMBL/GenBank/DDBJ whole genome shotgun (WGS) entry which is preliminary data.</text>
</comment>
<sequence>MAQQQERPSKTDRAVKKYYKEVTMARLLVNDFLEKNGFTAGKPNSKGSFWFRCTYPLHEAVKQGDAHITSKLLLFGADPSLKDMWGRSAYDYAMKPGHRDHMDIIKILAHHLNGQPMEAPSNCWHTCPPPVGYEEFFAGLEQDPLVQVGSRETQWLTILGKRHVRNA</sequence>
<dbReference type="EMBL" id="CAMXCT020003946">
    <property type="protein sequence ID" value="CAL1160387.1"/>
    <property type="molecule type" value="Genomic_DNA"/>
</dbReference>
<dbReference type="OrthoDB" id="299372at2759"/>
<accession>A0A9P1DC18</accession>
<feature type="repeat" description="ANK" evidence="1">
    <location>
        <begin position="52"/>
        <end position="84"/>
    </location>
</feature>
<dbReference type="InterPro" id="IPR036770">
    <property type="entry name" value="Ankyrin_rpt-contain_sf"/>
</dbReference>
<gene>
    <name evidence="2" type="ORF">C1SCF055_LOCUS32600</name>
</gene>
<evidence type="ECO:0000256" key="1">
    <source>
        <dbReference type="PROSITE-ProRule" id="PRU00023"/>
    </source>
</evidence>